<dbReference type="AlphaFoldDB" id="A0A858SYX6"/>
<dbReference type="SUPFAM" id="SSF48173">
    <property type="entry name" value="Cryptochrome/photolyase FAD-binding domain"/>
    <property type="match status" value="1"/>
</dbReference>
<protein>
    <submittedName>
        <fullName evidence="5">DNA photolyase</fullName>
    </submittedName>
</protein>
<organism evidence="5 6">
    <name type="scientific">Roseobacter ponti</name>
    <dbReference type="NCBI Taxonomy" id="1891787"/>
    <lineage>
        <taxon>Bacteria</taxon>
        <taxon>Pseudomonadati</taxon>
        <taxon>Pseudomonadota</taxon>
        <taxon>Alphaproteobacteria</taxon>
        <taxon>Rhodobacterales</taxon>
        <taxon>Roseobacteraceae</taxon>
        <taxon>Roseobacter</taxon>
    </lineage>
</organism>
<dbReference type="EMBL" id="CP048788">
    <property type="protein sequence ID" value="QJF53198.1"/>
    <property type="molecule type" value="Genomic_DNA"/>
</dbReference>
<dbReference type="PANTHER" id="PTHR11455:SF9">
    <property type="entry name" value="CRYPTOCHROME CIRCADIAN CLOCK 5 ISOFORM X1"/>
    <property type="match status" value="1"/>
</dbReference>
<dbReference type="KEGG" id="rpon:G3256_11165"/>
<reference evidence="5 6" key="1">
    <citation type="submission" date="2020-02" db="EMBL/GenBank/DDBJ databases">
        <title>Genome sequence of Roseobacter ponti.</title>
        <authorList>
            <person name="Hollensteiner J."/>
            <person name="Schneider D."/>
            <person name="Poehlein A."/>
            <person name="Daniel R."/>
        </authorList>
    </citation>
    <scope>NUCLEOTIDE SEQUENCE [LARGE SCALE GENOMIC DNA]</scope>
    <source>
        <strain evidence="5 6">DSM 106830</strain>
    </source>
</reference>
<name>A0A858SYX6_9RHOB</name>
<dbReference type="Pfam" id="PF03441">
    <property type="entry name" value="FAD_binding_7"/>
    <property type="match status" value="1"/>
</dbReference>
<evidence type="ECO:0000313" key="6">
    <source>
        <dbReference type="Proteomes" id="UP000503308"/>
    </source>
</evidence>
<dbReference type="GO" id="GO:0003677">
    <property type="term" value="F:DNA binding"/>
    <property type="evidence" value="ECO:0007669"/>
    <property type="project" value="TreeGrafter"/>
</dbReference>
<evidence type="ECO:0000259" key="4">
    <source>
        <dbReference type="Pfam" id="PF03441"/>
    </source>
</evidence>
<dbReference type="InterPro" id="IPR036134">
    <property type="entry name" value="Crypto/Photolyase_FAD-like_sf"/>
</dbReference>
<sequence length="401" mass="44550">MDAVSTFPPDRTTALERLQAFVPRAGRDYAAGRNFDHGPGRHESVSGLSPYLRCRLITEEEVLRAVLGQHSASAAEKFIQEVYWRTYWKGWLELRPGVWDQYQRALRSRLDEMQTQSGLRDRWEAACKGETDIDCFNAWAQELVTTGYLHNHARMWFASIWIFTLGLPWEPGADFFLRHLLDGDPASNTLGWRWVAGIQTPGKTYLARTSNISKFTEGRFHPKWQLAGEAPARAGPPVPDPLPLPGPVRPDPALRTGLLMHEDDLSPGYAFAGCDAVARAVLAPQTGFTPLTPAPHIAGFRSAASLDAQTRHMPAADDCSDVLRDAEALMIWAQKEGLSQIVTPFAPVGPVADQLRRFAAHEGAPRVVTMMRATDRAAWPLATRGFFAFRKNIPDLLSALT</sequence>
<gene>
    <name evidence="5" type="ORF">G3256_11165</name>
</gene>
<dbReference type="GO" id="GO:0071949">
    <property type="term" value="F:FAD binding"/>
    <property type="evidence" value="ECO:0007669"/>
    <property type="project" value="TreeGrafter"/>
</dbReference>
<keyword evidence="2 3" id="KW-0274">FAD</keyword>
<keyword evidence="5" id="KW-0456">Lyase</keyword>
<dbReference type="InterPro" id="IPR002081">
    <property type="entry name" value="Cryptochrome/DNA_photolyase_1"/>
</dbReference>
<feature type="domain" description="Cryptochrome/DNA photolyase FAD-binding" evidence="4">
    <location>
        <begin position="78"/>
        <end position="215"/>
    </location>
</feature>
<dbReference type="InterPro" id="IPR005101">
    <property type="entry name" value="Cryptochr/Photolyase_FAD-bd"/>
</dbReference>
<comment type="cofactor">
    <cofactor evidence="3">
        <name>FAD</name>
        <dbReference type="ChEBI" id="CHEBI:57692"/>
    </cofactor>
    <text evidence="3">Binds 1 FAD per subunit.</text>
</comment>
<evidence type="ECO:0000256" key="1">
    <source>
        <dbReference type="ARBA" id="ARBA00022630"/>
    </source>
</evidence>
<dbReference type="Proteomes" id="UP000503308">
    <property type="component" value="Chromosome"/>
</dbReference>
<keyword evidence="1 3" id="KW-0285">Flavoprotein</keyword>
<proteinExistence type="predicted"/>
<feature type="binding site" evidence="3">
    <location>
        <begin position="182"/>
        <end position="184"/>
    </location>
    <ligand>
        <name>FAD</name>
        <dbReference type="ChEBI" id="CHEBI:57692"/>
    </ligand>
</feature>
<evidence type="ECO:0000256" key="2">
    <source>
        <dbReference type="ARBA" id="ARBA00022827"/>
    </source>
</evidence>
<evidence type="ECO:0000256" key="3">
    <source>
        <dbReference type="PIRSR" id="PIRSR602081-1"/>
    </source>
</evidence>
<keyword evidence="6" id="KW-1185">Reference proteome</keyword>
<dbReference type="PANTHER" id="PTHR11455">
    <property type="entry name" value="CRYPTOCHROME"/>
    <property type="match status" value="1"/>
</dbReference>
<feature type="binding site" evidence="3">
    <location>
        <position position="29"/>
    </location>
    <ligand>
        <name>FAD</name>
        <dbReference type="ChEBI" id="CHEBI:57692"/>
    </ligand>
</feature>
<dbReference type="Gene3D" id="1.10.579.10">
    <property type="entry name" value="DNA Cyclobutane Dipyrimidine Photolyase, subunit A, domain 3"/>
    <property type="match status" value="1"/>
</dbReference>
<accession>A0A858SYX6</accession>
<dbReference type="Gene3D" id="1.25.40.80">
    <property type="match status" value="1"/>
</dbReference>
<evidence type="ECO:0000313" key="5">
    <source>
        <dbReference type="EMBL" id="QJF53198.1"/>
    </source>
</evidence>
<feature type="binding site" evidence="3">
    <location>
        <position position="78"/>
    </location>
    <ligand>
        <name>FAD</name>
        <dbReference type="ChEBI" id="CHEBI:57692"/>
    </ligand>
</feature>
<dbReference type="GO" id="GO:0003904">
    <property type="term" value="F:deoxyribodipyrimidine photo-lyase activity"/>
    <property type="evidence" value="ECO:0007669"/>
    <property type="project" value="TreeGrafter"/>
</dbReference>